<organism evidence="2 3">
    <name type="scientific">Triparma strigata</name>
    <dbReference type="NCBI Taxonomy" id="1606541"/>
    <lineage>
        <taxon>Eukaryota</taxon>
        <taxon>Sar</taxon>
        <taxon>Stramenopiles</taxon>
        <taxon>Ochrophyta</taxon>
        <taxon>Bolidophyceae</taxon>
        <taxon>Parmales</taxon>
        <taxon>Triparmaceae</taxon>
        <taxon>Triparma</taxon>
    </lineage>
</organism>
<dbReference type="Proteomes" id="UP001165085">
    <property type="component" value="Unassembled WGS sequence"/>
</dbReference>
<gene>
    <name evidence="2" type="ORF">TrST_g7532</name>
</gene>
<accession>A0A9W7A0G8</accession>
<comment type="caution">
    <text evidence="2">The sequence shown here is derived from an EMBL/GenBank/DDBJ whole genome shotgun (WGS) entry which is preliminary data.</text>
</comment>
<sequence>MVTPCDDSLVLSRNYNGTPSQVAAVKLPLWNDPVHEKGDKMVISYSKLVERMESAVVFALDLRDGEEKKWVEILGFQTSTPLSDFRSGNVLSLILTVLLLELHPSVIKEFAKTSLPYALCSIHATVAIGEVLGLKLEKVEVLVSQKSYWKLFSNPMAILHLHKAAMMFALRIYSSEKRSLLFDFEPILAKVKLAIMDCLEGCDSVETFEERVHLHEADLIKATALNMLKESERGGGDEVV</sequence>
<dbReference type="PROSITE" id="PS51335">
    <property type="entry name" value="ELMO"/>
    <property type="match status" value="1"/>
</dbReference>
<evidence type="ECO:0000313" key="3">
    <source>
        <dbReference type="Proteomes" id="UP001165085"/>
    </source>
</evidence>
<dbReference type="OrthoDB" id="67155at2759"/>
<feature type="domain" description="ELMO" evidence="1">
    <location>
        <begin position="44"/>
        <end position="199"/>
    </location>
</feature>
<reference evidence="3" key="1">
    <citation type="journal article" date="2023" name="Commun. Biol.">
        <title>Genome analysis of Parmales, the sister group of diatoms, reveals the evolutionary specialization of diatoms from phago-mixotrophs to photoautotrophs.</title>
        <authorList>
            <person name="Ban H."/>
            <person name="Sato S."/>
            <person name="Yoshikawa S."/>
            <person name="Yamada K."/>
            <person name="Nakamura Y."/>
            <person name="Ichinomiya M."/>
            <person name="Sato N."/>
            <person name="Blanc-Mathieu R."/>
            <person name="Endo H."/>
            <person name="Kuwata A."/>
            <person name="Ogata H."/>
        </authorList>
    </citation>
    <scope>NUCLEOTIDE SEQUENCE [LARGE SCALE GENOMIC DNA]</scope>
    <source>
        <strain evidence="3">NIES 3701</strain>
    </source>
</reference>
<keyword evidence="3" id="KW-1185">Reference proteome</keyword>
<dbReference type="Pfam" id="PF04727">
    <property type="entry name" value="ELMO_CED12"/>
    <property type="match status" value="1"/>
</dbReference>
<proteinExistence type="predicted"/>
<dbReference type="EMBL" id="BRXY01000066">
    <property type="protein sequence ID" value="GMH60600.1"/>
    <property type="molecule type" value="Genomic_DNA"/>
</dbReference>
<dbReference type="InterPro" id="IPR006816">
    <property type="entry name" value="ELMO_dom"/>
</dbReference>
<name>A0A9W7A0G8_9STRA</name>
<evidence type="ECO:0000313" key="2">
    <source>
        <dbReference type="EMBL" id="GMH60600.1"/>
    </source>
</evidence>
<dbReference type="AlphaFoldDB" id="A0A9W7A0G8"/>
<protein>
    <recommendedName>
        <fullName evidence="1">ELMO domain-containing protein</fullName>
    </recommendedName>
</protein>
<evidence type="ECO:0000259" key="1">
    <source>
        <dbReference type="PROSITE" id="PS51335"/>
    </source>
</evidence>